<reference evidence="2" key="1">
    <citation type="journal article" date="2020" name="Stud. Mycol.">
        <title>101 Dothideomycetes genomes: a test case for predicting lifestyles and emergence of pathogens.</title>
        <authorList>
            <person name="Haridas S."/>
            <person name="Albert R."/>
            <person name="Binder M."/>
            <person name="Bloem J."/>
            <person name="Labutti K."/>
            <person name="Salamov A."/>
            <person name="Andreopoulos B."/>
            <person name="Baker S."/>
            <person name="Barry K."/>
            <person name="Bills G."/>
            <person name="Bluhm B."/>
            <person name="Cannon C."/>
            <person name="Castanera R."/>
            <person name="Culley D."/>
            <person name="Daum C."/>
            <person name="Ezra D."/>
            <person name="Gonzalez J."/>
            <person name="Henrissat B."/>
            <person name="Kuo A."/>
            <person name="Liang C."/>
            <person name="Lipzen A."/>
            <person name="Lutzoni F."/>
            <person name="Magnuson J."/>
            <person name="Mondo S."/>
            <person name="Nolan M."/>
            <person name="Ohm R."/>
            <person name="Pangilinan J."/>
            <person name="Park H.-J."/>
            <person name="Ramirez L."/>
            <person name="Alfaro M."/>
            <person name="Sun H."/>
            <person name="Tritt A."/>
            <person name="Yoshinaga Y."/>
            <person name="Zwiers L.-H."/>
            <person name="Turgeon B."/>
            <person name="Goodwin S."/>
            <person name="Spatafora J."/>
            <person name="Crous P."/>
            <person name="Grigoriev I."/>
        </authorList>
    </citation>
    <scope>NUCLEOTIDE SEQUENCE</scope>
    <source>
        <strain evidence="2">CBS 690.94</strain>
    </source>
</reference>
<dbReference type="Proteomes" id="UP000799764">
    <property type="component" value="Unassembled WGS sequence"/>
</dbReference>
<evidence type="ECO:0000256" key="1">
    <source>
        <dbReference type="SAM" id="SignalP"/>
    </source>
</evidence>
<evidence type="ECO:0000313" key="2">
    <source>
        <dbReference type="EMBL" id="KAF2444255.1"/>
    </source>
</evidence>
<gene>
    <name evidence="2" type="ORF">P171DRAFT_29353</name>
</gene>
<dbReference type="Gene3D" id="2.60.120.260">
    <property type="entry name" value="Galactose-binding domain-like"/>
    <property type="match status" value="1"/>
</dbReference>
<sequence>MHAIPSLFSLLSTLILLAQSTTTCAHPLDQLSSTRHQLPQRTALSPRACPNALANPSFEAPTLSPWTAYYTGSWASHGPATGAAHAGSRFFAAQSNGTNASTMTLSQSITLPATGGVRCEAWVRAQGRASFEVFVGGVSCGRRALSGTGKWVKISGEVKAGAGAKQAVVVGVVEGKAAVGVDGVWVGGLC</sequence>
<accession>A0A9P4PHR0</accession>
<name>A0A9P4PHR0_9PLEO</name>
<evidence type="ECO:0008006" key="4">
    <source>
        <dbReference type="Google" id="ProtNLM"/>
    </source>
</evidence>
<dbReference type="EMBL" id="MU001501">
    <property type="protein sequence ID" value="KAF2444255.1"/>
    <property type="molecule type" value="Genomic_DNA"/>
</dbReference>
<keyword evidence="1" id="KW-0732">Signal</keyword>
<comment type="caution">
    <text evidence="2">The sequence shown here is derived from an EMBL/GenBank/DDBJ whole genome shotgun (WGS) entry which is preliminary data.</text>
</comment>
<feature type="signal peptide" evidence="1">
    <location>
        <begin position="1"/>
        <end position="25"/>
    </location>
</feature>
<keyword evidence="3" id="KW-1185">Reference proteome</keyword>
<organism evidence="2 3">
    <name type="scientific">Karstenula rhodostoma CBS 690.94</name>
    <dbReference type="NCBI Taxonomy" id="1392251"/>
    <lineage>
        <taxon>Eukaryota</taxon>
        <taxon>Fungi</taxon>
        <taxon>Dikarya</taxon>
        <taxon>Ascomycota</taxon>
        <taxon>Pezizomycotina</taxon>
        <taxon>Dothideomycetes</taxon>
        <taxon>Pleosporomycetidae</taxon>
        <taxon>Pleosporales</taxon>
        <taxon>Massarineae</taxon>
        <taxon>Didymosphaeriaceae</taxon>
        <taxon>Karstenula</taxon>
    </lineage>
</organism>
<evidence type="ECO:0000313" key="3">
    <source>
        <dbReference type="Proteomes" id="UP000799764"/>
    </source>
</evidence>
<proteinExistence type="predicted"/>
<dbReference type="OrthoDB" id="3769880at2759"/>
<dbReference type="AlphaFoldDB" id="A0A9P4PHR0"/>
<feature type="chain" id="PRO_5040292669" description="Concanavalin A-like lectin/glucanase" evidence="1">
    <location>
        <begin position="26"/>
        <end position="190"/>
    </location>
</feature>
<protein>
    <recommendedName>
        <fullName evidence="4">Concanavalin A-like lectin/glucanase</fullName>
    </recommendedName>
</protein>